<dbReference type="PROSITE" id="PS00584">
    <property type="entry name" value="PFKB_KINASES_2"/>
    <property type="match status" value="1"/>
</dbReference>
<dbReference type="EMBL" id="FNYT01000011">
    <property type="protein sequence ID" value="SEJ32806.1"/>
    <property type="molecule type" value="Genomic_DNA"/>
</dbReference>
<comment type="similarity">
    <text evidence="1">Belongs to the carbohydrate kinase pfkB family.</text>
</comment>
<keyword evidence="4 8" id="KW-0547">Nucleotide-binding</keyword>
<dbReference type="Proteomes" id="UP000199280">
    <property type="component" value="Unassembled WGS sequence"/>
</dbReference>
<keyword evidence="2 8" id="KW-0808">Transferase</keyword>
<name>A0A143YA56_9LACT</name>
<keyword evidence="14" id="KW-1185">Reference proteome</keyword>
<reference evidence="12 14" key="2">
    <citation type="submission" date="2016-10" db="EMBL/GenBank/DDBJ databases">
        <authorList>
            <person name="Varghese N."/>
            <person name="Submissions S."/>
        </authorList>
    </citation>
    <scope>NUCLEOTIDE SEQUENCE [LARGE SCALE GENOMIC DNA]</scope>
    <source>
        <strain evidence="12 14">DSM 22150</strain>
    </source>
</reference>
<reference evidence="11 13" key="1">
    <citation type="submission" date="2016-02" db="EMBL/GenBank/DDBJ databases">
        <authorList>
            <person name="Wen L."/>
            <person name="He K."/>
            <person name="Yang H."/>
        </authorList>
    </citation>
    <scope>NUCLEOTIDE SEQUENCE [LARGE SCALE GENOMIC DNA]</scope>
    <source>
        <strain evidence="11">Trichococcus_R210</strain>
    </source>
</reference>
<evidence type="ECO:0000256" key="9">
    <source>
        <dbReference type="RuleBase" id="RU369061"/>
    </source>
</evidence>
<evidence type="ECO:0000313" key="13">
    <source>
        <dbReference type="Proteomes" id="UP000076878"/>
    </source>
</evidence>
<evidence type="ECO:0000256" key="2">
    <source>
        <dbReference type="ARBA" id="ARBA00022679"/>
    </source>
</evidence>
<dbReference type="UniPathway" id="UPA00704">
    <property type="reaction ID" value="UER00715"/>
</dbReference>
<dbReference type="GO" id="GO:0044281">
    <property type="term" value="P:small molecule metabolic process"/>
    <property type="evidence" value="ECO:0007669"/>
    <property type="project" value="UniProtKB-ARBA"/>
</dbReference>
<evidence type="ECO:0000256" key="3">
    <source>
        <dbReference type="ARBA" id="ARBA00022736"/>
    </source>
</evidence>
<dbReference type="InterPro" id="IPR017583">
    <property type="entry name" value="Tagatose/fructose_Pkinase"/>
</dbReference>
<dbReference type="NCBIfam" id="TIGR03168">
    <property type="entry name" value="1-PFK"/>
    <property type="match status" value="1"/>
</dbReference>
<keyword evidence="6 8" id="KW-0067">ATP-binding</keyword>
<dbReference type="RefSeq" id="WP_068620852.1">
    <property type="nucleotide sequence ID" value="NZ_FJNB01000002.1"/>
</dbReference>
<dbReference type="SUPFAM" id="SSF53613">
    <property type="entry name" value="Ribokinase-like"/>
    <property type="match status" value="1"/>
</dbReference>
<evidence type="ECO:0000313" key="12">
    <source>
        <dbReference type="EMBL" id="SEJ32806.1"/>
    </source>
</evidence>
<dbReference type="Pfam" id="PF00294">
    <property type="entry name" value="PfkB"/>
    <property type="match status" value="1"/>
</dbReference>
<evidence type="ECO:0000256" key="8">
    <source>
        <dbReference type="PIRNR" id="PIRNR000535"/>
    </source>
</evidence>
<dbReference type="Proteomes" id="UP000076878">
    <property type="component" value="Unassembled WGS sequence"/>
</dbReference>
<dbReference type="GO" id="GO:0008662">
    <property type="term" value="F:1-phosphofructokinase activity"/>
    <property type="evidence" value="ECO:0007669"/>
    <property type="project" value="UniProtKB-UniRule"/>
</dbReference>
<organism evidence="11 13">
    <name type="scientific">Trichococcus ilyis</name>
    <dbReference type="NCBI Taxonomy" id="640938"/>
    <lineage>
        <taxon>Bacteria</taxon>
        <taxon>Bacillati</taxon>
        <taxon>Bacillota</taxon>
        <taxon>Bacilli</taxon>
        <taxon>Lactobacillales</taxon>
        <taxon>Carnobacteriaceae</taxon>
        <taxon>Trichococcus</taxon>
    </lineage>
</organism>
<dbReference type="InterPro" id="IPR011611">
    <property type="entry name" value="PfkB_dom"/>
</dbReference>
<comment type="pathway">
    <text evidence="8">Carbohydrate metabolism; D-tagatose 6-phosphate degradation; D-glyceraldehyde 3-phosphate and glycerone phosphate from D-tagatose 6-phosphate: step 1/2.</text>
</comment>
<evidence type="ECO:0000256" key="1">
    <source>
        <dbReference type="ARBA" id="ARBA00005380"/>
    </source>
</evidence>
<comment type="catalytic activity">
    <reaction evidence="8">
        <text>D-tagatofuranose 6-phosphate + ATP = D-tagatofuranose 1,6-bisphosphate + ADP + H(+)</text>
        <dbReference type="Rhea" id="RHEA:12420"/>
        <dbReference type="ChEBI" id="CHEBI:15378"/>
        <dbReference type="ChEBI" id="CHEBI:30616"/>
        <dbReference type="ChEBI" id="CHEBI:58694"/>
        <dbReference type="ChEBI" id="CHEBI:58695"/>
        <dbReference type="ChEBI" id="CHEBI:456216"/>
        <dbReference type="EC" id="2.7.1.144"/>
    </reaction>
</comment>
<evidence type="ECO:0000256" key="7">
    <source>
        <dbReference type="ARBA" id="ARBA00047745"/>
    </source>
</evidence>
<dbReference type="InterPro" id="IPR002173">
    <property type="entry name" value="Carboh/pur_kinase_PfkB_CS"/>
</dbReference>
<gene>
    <name evidence="12" type="ORF">SAMN05216375_11159</name>
    <name evidence="11" type="ORF">TR210_295</name>
</gene>
<keyword evidence="5 9" id="KW-0418">Kinase</keyword>
<evidence type="ECO:0000256" key="6">
    <source>
        <dbReference type="ARBA" id="ARBA00022840"/>
    </source>
</evidence>
<dbReference type="GO" id="GO:2001059">
    <property type="term" value="P:D-tagatose 6-phosphate catabolic process"/>
    <property type="evidence" value="ECO:0007669"/>
    <property type="project" value="UniProtKB-UniPathway"/>
</dbReference>
<dbReference type="FunFam" id="3.40.1190.20:FF:000001">
    <property type="entry name" value="Phosphofructokinase"/>
    <property type="match status" value="1"/>
</dbReference>
<dbReference type="PIRSF" id="PIRSF000535">
    <property type="entry name" value="1PFK/6PFK/LacC"/>
    <property type="match status" value="1"/>
</dbReference>
<keyword evidence="3 8" id="KW-0423">Lactose metabolism</keyword>
<dbReference type="GO" id="GO:0005829">
    <property type="term" value="C:cytosol"/>
    <property type="evidence" value="ECO:0007669"/>
    <property type="project" value="TreeGrafter"/>
</dbReference>
<evidence type="ECO:0000256" key="5">
    <source>
        <dbReference type="ARBA" id="ARBA00022777"/>
    </source>
</evidence>
<dbReference type="GO" id="GO:0005524">
    <property type="term" value="F:ATP binding"/>
    <property type="evidence" value="ECO:0007669"/>
    <property type="project" value="UniProtKB-UniRule"/>
</dbReference>
<sequence length="304" mass="33246">MIYTVTLNPSIDYIVHLPTIQLGEVNRIQQDFKLPGGKGINVSRILNELEVENTALGFLGGFTGKYIEDWLEAENSKTHFTHVDEATRINVKIKSGLETEMNGPGPNIEPAVAEEFLKQFDGLDPENDIVVLAGSKPASLPDDYYQTIIRRLTDKGIPFLIDTTGEELKNALPYHPLLVKPNHHELAELFETTFETDEDILPYGKKLLEAGAQYAIISMAAKGAILFTPEGVYHGTVPKGVLKNSVGSGDSMIAGFVGTYTKTHDPLEAFKVSIACGSATAFADDLAKREEIDALVKQVTISQL</sequence>
<dbReference type="InterPro" id="IPR029056">
    <property type="entry name" value="Ribokinase-like"/>
</dbReference>
<dbReference type="PANTHER" id="PTHR46566:SF1">
    <property type="entry name" value="1-PHOSPHOFRUCTOKINASE"/>
    <property type="match status" value="1"/>
</dbReference>
<dbReference type="EC" id="2.7.1.144" evidence="8"/>
<feature type="domain" description="Carbohydrate kinase PfkB" evidence="10">
    <location>
        <begin position="7"/>
        <end position="281"/>
    </location>
</feature>
<dbReference type="OrthoDB" id="9801219at2"/>
<dbReference type="GO" id="GO:0005988">
    <property type="term" value="P:lactose metabolic process"/>
    <property type="evidence" value="ECO:0007669"/>
    <property type="project" value="UniProtKB-KW"/>
</dbReference>
<evidence type="ECO:0000313" key="11">
    <source>
        <dbReference type="EMBL" id="CZQ83773.1"/>
    </source>
</evidence>
<comment type="similarity">
    <text evidence="8">Belongs to the carbohydrate kinase PfkB family. LacC subfamily.</text>
</comment>
<evidence type="ECO:0000259" key="10">
    <source>
        <dbReference type="Pfam" id="PF00294"/>
    </source>
</evidence>
<comment type="catalytic activity">
    <reaction evidence="7 9">
        <text>beta-D-fructose 1-phosphate + ATP = beta-D-fructose 1,6-bisphosphate + ADP + H(+)</text>
        <dbReference type="Rhea" id="RHEA:14213"/>
        <dbReference type="ChEBI" id="CHEBI:15378"/>
        <dbReference type="ChEBI" id="CHEBI:30616"/>
        <dbReference type="ChEBI" id="CHEBI:32966"/>
        <dbReference type="ChEBI" id="CHEBI:138881"/>
        <dbReference type="ChEBI" id="CHEBI:456216"/>
        <dbReference type="EC" id="2.7.1.56"/>
    </reaction>
</comment>
<evidence type="ECO:0000256" key="4">
    <source>
        <dbReference type="ARBA" id="ARBA00022741"/>
    </source>
</evidence>
<dbReference type="GO" id="GO:0009024">
    <property type="term" value="F:tagatose-6-phosphate kinase activity"/>
    <property type="evidence" value="ECO:0007669"/>
    <property type="project" value="UniProtKB-EC"/>
</dbReference>
<protein>
    <recommendedName>
        <fullName evidence="8">Tagatose-6-phosphate kinase</fullName>
        <ecNumber evidence="8">2.7.1.144</ecNumber>
    </recommendedName>
</protein>
<comment type="function">
    <text evidence="9">Catalyzes the ATP-dependent phosphorylation of fructose-l-phosphate to fructose-l,6-bisphosphate.</text>
</comment>
<dbReference type="PANTHER" id="PTHR46566">
    <property type="entry name" value="1-PHOSPHOFRUCTOKINASE-RELATED"/>
    <property type="match status" value="1"/>
</dbReference>
<evidence type="ECO:0000313" key="14">
    <source>
        <dbReference type="Proteomes" id="UP000199280"/>
    </source>
</evidence>
<dbReference type="STRING" id="640938.TR210_295"/>
<dbReference type="NCBIfam" id="TIGR03828">
    <property type="entry name" value="pfkB"/>
    <property type="match status" value="1"/>
</dbReference>
<accession>A0A143YA56</accession>
<dbReference type="InterPro" id="IPR022463">
    <property type="entry name" value="1-PFruKinase"/>
</dbReference>
<proteinExistence type="inferred from homology"/>
<dbReference type="Gene3D" id="3.40.1190.20">
    <property type="match status" value="1"/>
</dbReference>
<dbReference type="EMBL" id="FJNB01000002">
    <property type="protein sequence ID" value="CZQ83773.1"/>
    <property type="molecule type" value="Genomic_DNA"/>
</dbReference>
<dbReference type="AlphaFoldDB" id="A0A143YA56"/>
<dbReference type="CDD" id="cd01164">
    <property type="entry name" value="FruK_PfkB_like"/>
    <property type="match status" value="1"/>
</dbReference>
<dbReference type="GO" id="GO:0016052">
    <property type="term" value="P:carbohydrate catabolic process"/>
    <property type="evidence" value="ECO:0007669"/>
    <property type="project" value="UniProtKB-ARBA"/>
</dbReference>